<dbReference type="PANTHER" id="PTHR43735">
    <property type="entry name" value="APOPTOSIS-INDUCING FACTOR 1"/>
    <property type="match status" value="1"/>
</dbReference>
<dbReference type="GO" id="GO:0005737">
    <property type="term" value="C:cytoplasm"/>
    <property type="evidence" value="ECO:0007669"/>
    <property type="project" value="TreeGrafter"/>
</dbReference>
<evidence type="ECO:0000259" key="1">
    <source>
        <dbReference type="Pfam" id="PF07992"/>
    </source>
</evidence>
<reference evidence="2" key="1">
    <citation type="submission" date="2023-01" db="EMBL/GenBank/DDBJ databases">
        <title>Colletotrichum chrysophilum M932 genome sequence.</title>
        <authorList>
            <person name="Baroncelli R."/>
        </authorList>
    </citation>
    <scope>NUCLEOTIDE SEQUENCE</scope>
    <source>
        <strain evidence="2">M932</strain>
    </source>
</reference>
<keyword evidence="3" id="KW-1185">Reference proteome</keyword>
<dbReference type="GO" id="GO:0004174">
    <property type="term" value="F:electron-transferring-flavoprotein dehydrogenase activity"/>
    <property type="evidence" value="ECO:0007669"/>
    <property type="project" value="TreeGrafter"/>
</dbReference>
<dbReference type="GO" id="GO:0050660">
    <property type="term" value="F:flavin adenine dinucleotide binding"/>
    <property type="evidence" value="ECO:0007669"/>
    <property type="project" value="TreeGrafter"/>
</dbReference>
<evidence type="ECO:0000313" key="3">
    <source>
        <dbReference type="Proteomes" id="UP001243330"/>
    </source>
</evidence>
<accession>A0AAD9ASR8</accession>
<proteinExistence type="predicted"/>
<dbReference type="Proteomes" id="UP001243330">
    <property type="component" value="Unassembled WGS sequence"/>
</dbReference>
<dbReference type="PRINTS" id="PR00368">
    <property type="entry name" value="FADPNR"/>
</dbReference>
<gene>
    <name evidence="2" type="ORF">CCHR01_03504</name>
</gene>
<dbReference type="AlphaFoldDB" id="A0AAD9ASR8"/>
<dbReference type="Pfam" id="PF07992">
    <property type="entry name" value="Pyr_redox_2"/>
    <property type="match status" value="1"/>
</dbReference>
<dbReference type="InterPro" id="IPR036188">
    <property type="entry name" value="FAD/NAD-bd_sf"/>
</dbReference>
<dbReference type="Gene3D" id="3.50.50.100">
    <property type="match status" value="1"/>
</dbReference>
<name>A0AAD9ASR8_9PEZI</name>
<evidence type="ECO:0000313" key="2">
    <source>
        <dbReference type="EMBL" id="KAK1853851.1"/>
    </source>
</evidence>
<feature type="domain" description="FAD/NAD(P)-binding" evidence="1">
    <location>
        <begin position="7"/>
        <end position="316"/>
    </location>
</feature>
<protein>
    <submittedName>
        <fullName evidence="2">Amid-like nadh</fullName>
    </submittedName>
</protein>
<dbReference type="SUPFAM" id="SSF51905">
    <property type="entry name" value="FAD/NAD(P)-binding domain"/>
    <property type="match status" value="1"/>
</dbReference>
<organism evidence="2 3">
    <name type="scientific">Colletotrichum chrysophilum</name>
    <dbReference type="NCBI Taxonomy" id="1836956"/>
    <lineage>
        <taxon>Eukaryota</taxon>
        <taxon>Fungi</taxon>
        <taxon>Dikarya</taxon>
        <taxon>Ascomycota</taxon>
        <taxon>Pezizomycotina</taxon>
        <taxon>Sordariomycetes</taxon>
        <taxon>Hypocreomycetidae</taxon>
        <taxon>Glomerellales</taxon>
        <taxon>Glomerellaceae</taxon>
        <taxon>Colletotrichum</taxon>
        <taxon>Colletotrichum gloeosporioides species complex</taxon>
    </lineage>
</organism>
<dbReference type="PANTHER" id="PTHR43735:SF11">
    <property type="entry name" value="HYPOTHETICAL OXIDOREDUCTASE (EUROFUNG)"/>
    <property type="match status" value="1"/>
</dbReference>
<dbReference type="EMBL" id="JAQOWY010000047">
    <property type="protein sequence ID" value="KAK1853851.1"/>
    <property type="molecule type" value="Genomic_DNA"/>
</dbReference>
<sequence>MLQPLKNVVVLGGSYVGLAAVGELAAALPASHRILLVEPHSHFHHLFAFPRFAVLPDHEHKAFIPYTAAFSKSSDPSRHQVIQARAKSLRPNSVILDREWQGSGEIPFEYLVVTTGTRLPSPGTMPGDDKPSSVDTLRAHQQAVQKASSVILIGGGAVGVQMATDLKEIYPEKEVTLVHSREHLMPLYHTKLDEIIKARFEELGIKYAHIPNIPSRSQQSLTFDLRLITGSRAVIPPGGLASQTSVKLQDGRELSADLIIPATGQTPNNQFLQDLKQTGDAPLVNPANGFIKVRPTLQFQDPAYSHMFAAGDIADSGAHKAARPGAGQAKVVAQNILAMINGQEPTEHIVVTPPAIHLSLGLKKNFVFRNPDVAAGQTEPAVVPREEGTADMNIEGVWERRGVRVTDPREYHL</sequence>
<dbReference type="Gene3D" id="3.50.50.60">
    <property type="entry name" value="FAD/NAD(P)-binding domain"/>
    <property type="match status" value="2"/>
</dbReference>
<dbReference type="InterPro" id="IPR023753">
    <property type="entry name" value="FAD/NAD-binding_dom"/>
</dbReference>
<comment type="caution">
    <text evidence="2">The sequence shown here is derived from an EMBL/GenBank/DDBJ whole genome shotgun (WGS) entry which is preliminary data.</text>
</comment>